<dbReference type="PROSITE" id="PS50801">
    <property type="entry name" value="STAS"/>
    <property type="match status" value="1"/>
</dbReference>
<accession>A0A9X9WEC0</accession>
<dbReference type="InterPro" id="IPR003658">
    <property type="entry name" value="Anti-sigma_ant"/>
</dbReference>
<evidence type="ECO:0000313" key="7">
    <source>
        <dbReference type="Proteomes" id="UP001138708"/>
    </source>
</evidence>
<keyword evidence="6" id="KW-1185">Reference proteome</keyword>
<evidence type="ECO:0000313" key="6">
    <source>
        <dbReference type="Proteomes" id="UP000746741"/>
    </source>
</evidence>
<gene>
    <name evidence="5" type="ORF">GWK15_13105</name>
    <name evidence="4" type="ORF">GXW75_05430</name>
</gene>
<protein>
    <recommendedName>
        <fullName evidence="2">Anti-sigma factor antagonist</fullName>
    </recommendedName>
</protein>
<dbReference type="GO" id="GO:0043856">
    <property type="term" value="F:anti-sigma factor antagonist activity"/>
    <property type="evidence" value="ECO:0007669"/>
    <property type="project" value="InterPro"/>
</dbReference>
<organism evidence="4 7">
    <name type="scientific">Neoroseomonas oryzicola</name>
    <dbReference type="NCBI Taxonomy" id="535904"/>
    <lineage>
        <taxon>Bacteria</taxon>
        <taxon>Pseudomonadati</taxon>
        <taxon>Pseudomonadota</taxon>
        <taxon>Alphaproteobacteria</taxon>
        <taxon>Acetobacterales</taxon>
        <taxon>Acetobacteraceae</taxon>
        <taxon>Neoroseomonas</taxon>
    </lineage>
</organism>
<reference evidence="4" key="1">
    <citation type="submission" date="2020-01" db="EMBL/GenBank/DDBJ databases">
        <authorList>
            <person name="Rat A."/>
        </authorList>
    </citation>
    <scope>NUCLEOTIDE SEQUENCE</scope>
    <source>
        <strain evidence="4">LMG 31161</strain>
    </source>
</reference>
<dbReference type="Gene3D" id="3.30.750.24">
    <property type="entry name" value="STAS domain"/>
    <property type="match status" value="1"/>
</dbReference>
<proteinExistence type="inferred from homology"/>
<evidence type="ECO:0000256" key="1">
    <source>
        <dbReference type="ARBA" id="ARBA00009013"/>
    </source>
</evidence>
<dbReference type="NCBIfam" id="TIGR00377">
    <property type="entry name" value="ant_ant_sig"/>
    <property type="match status" value="1"/>
</dbReference>
<dbReference type="InterPro" id="IPR036513">
    <property type="entry name" value="STAS_dom_sf"/>
</dbReference>
<dbReference type="RefSeq" id="WP_168041780.1">
    <property type="nucleotide sequence ID" value="NZ_JAAEDK010000009.1"/>
</dbReference>
<evidence type="ECO:0000313" key="5">
    <source>
        <dbReference type="EMBL" id="NKE17884.1"/>
    </source>
</evidence>
<evidence type="ECO:0000259" key="3">
    <source>
        <dbReference type="PROSITE" id="PS50801"/>
    </source>
</evidence>
<reference evidence="5 6" key="2">
    <citation type="submission" date="2020-02" db="EMBL/GenBank/DDBJ databases">
        <authorList>
            <person name="Sun Q."/>
            <person name="Inoue M."/>
        </authorList>
    </citation>
    <scope>NUCLEOTIDE SEQUENCE [LARGE SCALE GENOMIC DNA]</scope>
    <source>
        <strain evidence="5 6">KCTC 22478</strain>
    </source>
</reference>
<dbReference type="InterPro" id="IPR002645">
    <property type="entry name" value="STAS_dom"/>
</dbReference>
<name>A0A9X9WEC0_9PROT</name>
<dbReference type="PANTHER" id="PTHR33495">
    <property type="entry name" value="ANTI-SIGMA FACTOR ANTAGONIST TM_1081-RELATED-RELATED"/>
    <property type="match status" value="1"/>
</dbReference>
<comment type="caution">
    <text evidence="4">The sequence shown here is derived from an EMBL/GenBank/DDBJ whole genome shotgun (WGS) entry which is preliminary data.</text>
</comment>
<dbReference type="PANTHER" id="PTHR33495:SF2">
    <property type="entry name" value="ANTI-SIGMA FACTOR ANTAGONIST TM_1081-RELATED"/>
    <property type="match status" value="1"/>
</dbReference>
<dbReference type="EMBL" id="JAAVUP010000003">
    <property type="protein sequence ID" value="NKE17884.1"/>
    <property type="molecule type" value="Genomic_DNA"/>
</dbReference>
<comment type="similarity">
    <text evidence="1 2">Belongs to the anti-sigma-factor antagonist family.</text>
</comment>
<dbReference type="Proteomes" id="UP001138708">
    <property type="component" value="Unassembled WGS sequence"/>
</dbReference>
<dbReference type="Proteomes" id="UP000746741">
    <property type="component" value="Unassembled WGS sequence"/>
</dbReference>
<feature type="domain" description="STAS" evidence="3">
    <location>
        <begin position="3"/>
        <end position="112"/>
    </location>
</feature>
<dbReference type="Pfam" id="PF01740">
    <property type="entry name" value="STAS"/>
    <property type="match status" value="1"/>
</dbReference>
<dbReference type="CDD" id="cd07043">
    <property type="entry name" value="STAS_anti-anti-sigma_factors"/>
    <property type="match status" value="1"/>
</dbReference>
<evidence type="ECO:0000256" key="2">
    <source>
        <dbReference type="RuleBase" id="RU003749"/>
    </source>
</evidence>
<dbReference type="EMBL" id="JAAEDK010000009">
    <property type="protein sequence ID" value="MBR0658680.1"/>
    <property type="molecule type" value="Genomic_DNA"/>
</dbReference>
<sequence length="113" mass="12001">MQLTIAEDTVGSATILAAQGRIDSNTSKQLGERLNALIEAGTPSVVIDLGELLYISSAGFRILLIAARLAEARGAGLALCGLSPEVRRLFDLGQFSRLFPIFATREEAVRQAG</sequence>
<dbReference type="AlphaFoldDB" id="A0A9X9WEC0"/>
<dbReference type="SUPFAM" id="SSF52091">
    <property type="entry name" value="SpoIIaa-like"/>
    <property type="match status" value="1"/>
</dbReference>
<evidence type="ECO:0000313" key="4">
    <source>
        <dbReference type="EMBL" id="MBR0658680.1"/>
    </source>
</evidence>
<reference evidence="4" key="3">
    <citation type="journal article" date="2021" name="Syst. Appl. Microbiol.">
        <title>Roseomonas hellenica sp. nov., isolated from roots of wild-growing Alkanna tinctoria.</title>
        <authorList>
            <person name="Rat A."/>
            <person name="Naranjo H.D."/>
            <person name="Lebbe L."/>
            <person name="Cnockaert M."/>
            <person name="Krigas N."/>
            <person name="Grigoriadou K."/>
            <person name="Maloupa E."/>
            <person name="Willems A."/>
        </authorList>
    </citation>
    <scope>NUCLEOTIDE SEQUENCE</scope>
    <source>
        <strain evidence="4">LMG 31161</strain>
    </source>
</reference>